<comment type="similarity">
    <text evidence="6">Belongs to the aconitase/IPM isomerase family. LeuC type 2 subfamily.</text>
</comment>
<dbReference type="GO" id="GO:0046872">
    <property type="term" value="F:metal ion binding"/>
    <property type="evidence" value="ECO:0007669"/>
    <property type="project" value="UniProtKB-KW"/>
</dbReference>
<dbReference type="UniPathway" id="UPA00048">
    <property type="reaction ID" value="UER00071"/>
</dbReference>
<comment type="function">
    <text evidence="6">Catalyzes the isomerization between 2-isopropylmalate and 3-isopropylmalate, via the formation of 2-isopropylmaleate.</text>
</comment>
<keyword evidence="1 6" id="KW-0004">4Fe-4S</keyword>
<dbReference type="InterPro" id="IPR036008">
    <property type="entry name" value="Aconitase_4Fe-4S_dom"/>
</dbReference>
<reference evidence="8 9" key="1">
    <citation type="submission" date="2018-06" db="EMBL/GenBank/DDBJ databases">
        <title>Extensive metabolic versatility and redundancy in microbially diverse, dynamic hydrothermal sediments.</title>
        <authorList>
            <person name="Dombrowski N."/>
            <person name="Teske A."/>
            <person name="Baker B.J."/>
        </authorList>
    </citation>
    <scope>NUCLEOTIDE SEQUENCE [LARGE SCALE GENOMIC DNA]</scope>
    <source>
        <strain evidence="8">B66_G16</strain>
    </source>
</reference>
<keyword evidence="6" id="KW-0028">Amino-acid biosynthesis</keyword>
<dbReference type="Proteomes" id="UP000278475">
    <property type="component" value="Unassembled WGS sequence"/>
</dbReference>
<gene>
    <name evidence="6" type="primary">leuC</name>
    <name evidence="8" type="ORF">DRJ31_07590</name>
</gene>
<organism evidence="8 9">
    <name type="scientific">Thermoproteota archaeon</name>
    <dbReference type="NCBI Taxonomy" id="2056631"/>
    <lineage>
        <taxon>Archaea</taxon>
        <taxon>Thermoproteota</taxon>
    </lineage>
</organism>
<evidence type="ECO:0000256" key="1">
    <source>
        <dbReference type="ARBA" id="ARBA00022485"/>
    </source>
</evidence>
<dbReference type="SUPFAM" id="SSF53732">
    <property type="entry name" value="Aconitase iron-sulfur domain"/>
    <property type="match status" value="1"/>
</dbReference>
<dbReference type="InterPro" id="IPR018136">
    <property type="entry name" value="Aconitase_4Fe-4S_BS"/>
</dbReference>
<accession>A0A497ELN3</accession>
<keyword evidence="6" id="KW-0432">Leucine biosynthesis</keyword>
<dbReference type="EMBL" id="QMQV01000084">
    <property type="protein sequence ID" value="RLE48256.1"/>
    <property type="molecule type" value="Genomic_DNA"/>
</dbReference>
<keyword evidence="6" id="KW-0100">Branched-chain amino acid biosynthesis</keyword>
<feature type="domain" description="Aconitase/3-isopropylmalate dehydratase large subunit alpha/beta/alpha" evidence="7">
    <location>
        <begin position="8"/>
        <end position="286"/>
    </location>
</feature>
<evidence type="ECO:0000256" key="4">
    <source>
        <dbReference type="ARBA" id="ARBA00023014"/>
    </source>
</evidence>
<dbReference type="NCBIfam" id="TIGR01343">
    <property type="entry name" value="hacA_fam"/>
    <property type="match status" value="1"/>
</dbReference>
<dbReference type="PROSITE" id="PS00450">
    <property type="entry name" value="ACONITASE_1"/>
    <property type="match status" value="1"/>
</dbReference>
<comment type="pathway">
    <text evidence="6">Amino-acid biosynthesis; L-leucine biosynthesis; L-leucine from 3-methyl-2-oxobutanoate: step 2/4.</text>
</comment>
<feature type="binding site" evidence="6">
    <location>
        <position position="363"/>
    </location>
    <ligand>
        <name>[4Fe-4S] cluster</name>
        <dbReference type="ChEBI" id="CHEBI:49883"/>
    </ligand>
</feature>
<keyword evidence="2 6" id="KW-0479">Metal-binding</keyword>
<dbReference type="GO" id="GO:0009098">
    <property type="term" value="P:L-leucine biosynthetic process"/>
    <property type="evidence" value="ECO:0007669"/>
    <property type="project" value="UniProtKB-UniRule"/>
</dbReference>
<comment type="subunit">
    <text evidence="6">Heterodimer of LeuC and LeuD.</text>
</comment>
<dbReference type="NCBIfam" id="TIGR02086">
    <property type="entry name" value="IPMI_arch"/>
    <property type="match status" value="1"/>
</dbReference>
<dbReference type="NCBIfam" id="NF001614">
    <property type="entry name" value="PRK00402.1"/>
    <property type="match status" value="1"/>
</dbReference>
<sequence length="421" mass="45072">MGMTISEKILARASGKERVEPGEYVNAKIDLAMFHDLTGPLTLKVLEEVGFDKPWDPEKIVVVFDHQVPAESVKTAELHKILRSYVKKAGIRKFYDVGRGGIAHQVLVEDGLAQPGMLIVGADSHTCTYGAVGAFATGIGSTEMAAAMLTGELWFKVPETISFKVIGHLGRGVYAKDVILHIIGEIGVDGALYKAAEFTGPVVERMDIGERMVLTNMAVEMGAKTGIVNPDDKTISYVTQRASLRYSPVRSDPDAQYYSIVEVDASALEPQVACPHSVDNVKPVSEVEGVPIDQVFIGSCTNGRLEDLEVAAKILSGRKVHSNTRLIVIPASQKVYLEALRRGIVETIVKAGGVVANPNCGPCLGGHMGLLADGEKALSTSNRNFVGRMGSPKAEIYLASPATAAATAIEGCIADPRKYLR</sequence>
<feature type="binding site" evidence="6">
    <location>
        <position position="300"/>
    </location>
    <ligand>
        <name>[4Fe-4S] cluster</name>
        <dbReference type="ChEBI" id="CHEBI:49883"/>
    </ligand>
</feature>
<evidence type="ECO:0000313" key="8">
    <source>
        <dbReference type="EMBL" id="RLE48256.1"/>
    </source>
</evidence>
<dbReference type="PANTHER" id="PTHR43822">
    <property type="entry name" value="HOMOACONITASE, MITOCHONDRIAL-RELATED"/>
    <property type="match status" value="1"/>
</dbReference>
<dbReference type="Pfam" id="PF00330">
    <property type="entry name" value="Aconitase"/>
    <property type="match status" value="1"/>
</dbReference>
<dbReference type="CDD" id="cd01583">
    <property type="entry name" value="IPMI"/>
    <property type="match status" value="1"/>
</dbReference>
<proteinExistence type="inferred from homology"/>
<keyword evidence="4 6" id="KW-0411">Iron-sulfur</keyword>
<evidence type="ECO:0000259" key="7">
    <source>
        <dbReference type="Pfam" id="PF00330"/>
    </source>
</evidence>
<keyword evidence="5 6" id="KW-0456">Lyase</keyword>
<evidence type="ECO:0000256" key="3">
    <source>
        <dbReference type="ARBA" id="ARBA00023004"/>
    </source>
</evidence>
<dbReference type="InterPro" id="IPR006251">
    <property type="entry name" value="Homoacnase/IPMdehydase_lsu"/>
</dbReference>
<dbReference type="EC" id="4.2.1.33" evidence="6"/>
<dbReference type="InterPro" id="IPR015931">
    <property type="entry name" value="Acnase/IPM_dHydase_lsu_aba_1/3"/>
</dbReference>
<protein>
    <recommendedName>
        <fullName evidence="6">3-isopropylmalate dehydratase large subunit</fullName>
        <ecNumber evidence="6">4.2.1.33</ecNumber>
    </recommendedName>
    <alternativeName>
        <fullName evidence="6">Alpha-IPM isomerase</fullName>
        <shortName evidence="6">IPMI</shortName>
    </alternativeName>
    <alternativeName>
        <fullName evidence="6">Isopropylmalate isomerase</fullName>
    </alternativeName>
</protein>
<dbReference type="GO" id="GO:0003861">
    <property type="term" value="F:3-isopropylmalate dehydratase activity"/>
    <property type="evidence" value="ECO:0007669"/>
    <property type="project" value="UniProtKB-UniRule"/>
</dbReference>
<dbReference type="InterPro" id="IPR001030">
    <property type="entry name" value="Acoase/IPM_deHydtase_lsu_aba"/>
</dbReference>
<dbReference type="AlphaFoldDB" id="A0A497ELN3"/>
<dbReference type="HAMAP" id="MF_01027">
    <property type="entry name" value="LeuC_type2"/>
    <property type="match status" value="1"/>
</dbReference>
<name>A0A497ELN3_9CREN</name>
<keyword evidence="3 6" id="KW-0408">Iron</keyword>
<dbReference type="PANTHER" id="PTHR43822:SF2">
    <property type="entry name" value="HOMOACONITASE, MITOCHONDRIAL"/>
    <property type="match status" value="1"/>
</dbReference>
<dbReference type="InterPro" id="IPR011826">
    <property type="entry name" value="HAcnase/IPMdehydase_lsu_prok"/>
</dbReference>
<dbReference type="InterPro" id="IPR033941">
    <property type="entry name" value="IPMI_cat"/>
</dbReference>
<evidence type="ECO:0000256" key="5">
    <source>
        <dbReference type="ARBA" id="ARBA00023239"/>
    </source>
</evidence>
<comment type="cofactor">
    <cofactor evidence="6">
        <name>[4Fe-4S] cluster</name>
        <dbReference type="ChEBI" id="CHEBI:49883"/>
    </cofactor>
    <text evidence="6">Binds 1 [4Fe-4S] cluster per subunit.</text>
</comment>
<evidence type="ECO:0000313" key="9">
    <source>
        <dbReference type="Proteomes" id="UP000278475"/>
    </source>
</evidence>
<dbReference type="Gene3D" id="3.30.499.10">
    <property type="entry name" value="Aconitase, domain 3"/>
    <property type="match status" value="2"/>
</dbReference>
<dbReference type="InterPro" id="IPR050067">
    <property type="entry name" value="IPM_dehydratase_rel_enz"/>
</dbReference>
<comment type="catalytic activity">
    <reaction evidence="6">
        <text>(2R,3S)-3-isopropylmalate = (2S)-2-isopropylmalate</text>
        <dbReference type="Rhea" id="RHEA:32287"/>
        <dbReference type="ChEBI" id="CHEBI:1178"/>
        <dbReference type="ChEBI" id="CHEBI:35121"/>
        <dbReference type="EC" id="4.2.1.33"/>
    </reaction>
</comment>
<dbReference type="PRINTS" id="PR00415">
    <property type="entry name" value="ACONITASE"/>
</dbReference>
<comment type="caution">
    <text evidence="8">The sequence shown here is derived from an EMBL/GenBank/DDBJ whole genome shotgun (WGS) entry which is preliminary data.</text>
</comment>
<feature type="binding site" evidence="6">
    <location>
        <position position="360"/>
    </location>
    <ligand>
        <name>[4Fe-4S] cluster</name>
        <dbReference type="ChEBI" id="CHEBI:49883"/>
    </ligand>
</feature>
<dbReference type="GO" id="GO:0051539">
    <property type="term" value="F:4 iron, 4 sulfur cluster binding"/>
    <property type="evidence" value="ECO:0007669"/>
    <property type="project" value="UniProtKB-KW"/>
</dbReference>
<evidence type="ECO:0000256" key="2">
    <source>
        <dbReference type="ARBA" id="ARBA00022723"/>
    </source>
</evidence>
<evidence type="ECO:0000256" key="6">
    <source>
        <dbReference type="HAMAP-Rule" id="MF_01027"/>
    </source>
</evidence>